<dbReference type="AlphaFoldDB" id="A0A9N9DFV9"/>
<comment type="caution">
    <text evidence="1">The sequence shown here is derived from an EMBL/GenBank/DDBJ whole genome shotgun (WGS) entry which is preliminary data.</text>
</comment>
<evidence type="ECO:0000313" key="2">
    <source>
        <dbReference type="Proteomes" id="UP000789572"/>
    </source>
</evidence>
<dbReference type="Proteomes" id="UP000789572">
    <property type="component" value="Unassembled WGS sequence"/>
</dbReference>
<reference evidence="1" key="1">
    <citation type="submission" date="2021-06" db="EMBL/GenBank/DDBJ databases">
        <authorList>
            <person name="Kallberg Y."/>
            <person name="Tangrot J."/>
            <person name="Rosling A."/>
        </authorList>
    </citation>
    <scope>NUCLEOTIDE SEQUENCE</scope>
    <source>
        <strain evidence="1">IA702</strain>
    </source>
</reference>
<protein>
    <submittedName>
        <fullName evidence="1">10672_t:CDS:1</fullName>
    </submittedName>
</protein>
<accession>A0A9N9DFV9</accession>
<evidence type="ECO:0000313" key="1">
    <source>
        <dbReference type="EMBL" id="CAG8639781.1"/>
    </source>
</evidence>
<organism evidence="1 2">
    <name type="scientific">Paraglomus occultum</name>
    <dbReference type="NCBI Taxonomy" id="144539"/>
    <lineage>
        <taxon>Eukaryota</taxon>
        <taxon>Fungi</taxon>
        <taxon>Fungi incertae sedis</taxon>
        <taxon>Mucoromycota</taxon>
        <taxon>Glomeromycotina</taxon>
        <taxon>Glomeromycetes</taxon>
        <taxon>Paraglomerales</taxon>
        <taxon>Paraglomeraceae</taxon>
        <taxon>Paraglomus</taxon>
    </lineage>
</organism>
<gene>
    <name evidence="1" type="ORF">POCULU_LOCUS9353</name>
</gene>
<sequence>LSAFIEDKGRIPPLFIYAQISNPKYSSDNIRSAHESNYNDTP</sequence>
<keyword evidence="2" id="KW-1185">Reference proteome</keyword>
<proteinExistence type="predicted"/>
<dbReference type="EMBL" id="CAJVPJ010003426">
    <property type="protein sequence ID" value="CAG8639781.1"/>
    <property type="molecule type" value="Genomic_DNA"/>
</dbReference>
<name>A0A9N9DFV9_9GLOM</name>
<feature type="non-terminal residue" evidence="1">
    <location>
        <position position="1"/>
    </location>
</feature>
<feature type="non-terminal residue" evidence="1">
    <location>
        <position position="42"/>
    </location>
</feature>